<feature type="transmembrane region" description="Helical" evidence="6">
    <location>
        <begin position="380"/>
        <end position="400"/>
    </location>
</feature>
<dbReference type="InterPro" id="IPR043428">
    <property type="entry name" value="LivM-like"/>
</dbReference>
<feature type="transmembrane region" description="Helical" evidence="6">
    <location>
        <begin position="6"/>
        <end position="26"/>
    </location>
</feature>
<dbReference type="CDD" id="cd06581">
    <property type="entry name" value="TM_PBP1_LivM_like"/>
    <property type="match status" value="1"/>
</dbReference>
<evidence type="ECO:0000313" key="8">
    <source>
        <dbReference type="Proteomes" id="UP000181956"/>
    </source>
</evidence>
<dbReference type="PANTHER" id="PTHR30482:SF20">
    <property type="entry name" value="HIGH-AFFINITY BRANCHED-CHAIN AMINO ACID TRANSPORT SYSTEM PERMEASE PROTEIN LIVM"/>
    <property type="match status" value="1"/>
</dbReference>
<feature type="transmembrane region" description="Helical" evidence="6">
    <location>
        <begin position="580"/>
        <end position="599"/>
    </location>
</feature>
<feature type="transmembrane region" description="Helical" evidence="6">
    <location>
        <begin position="412"/>
        <end position="431"/>
    </location>
</feature>
<feature type="transmembrane region" description="Helical" evidence="6">
    <location>
        <begin position="130"/>
        <end position="155"/>
    </location>
</feature>
<dbReference type="EMBL" id="LT629742">
    <property type="protein sequence ID" value="SDS96499.1"/>
    <property type="molecule type" value="Genomic_DNA"/>
</dbReference>
<dbReference type="RefSeq" id="WP_083364365.1">
    <property type="nucleotide sequence ID" value="NZ_LT629742.1"/>
</dbReference>
<keyword evidence="5 6" id="KW-0472">Membrane</keyword>
<dbReference type="CDD" id="cd06582">
    <property type="entry name" value="TM_PBP1_LivH_like"/>
    <property type="match status" value="1"/>
</dbReference>
<evidence type="ECO:0000256" key="4">
    <source>
        <dbReference type="ARBA" id="ARBA00022989"/>
    </source>
</evidence>
<dbReference type="Pfam" id="PF02653">
    <property type="entry name" value="BPD_transp_2"/>
    <property type="match status" value="2"/>
</dbReference>
<comment type="subcellular location">
    <subcellularLocation>
        <location evidence="1">Cell membrane</location>
        <topology evidence="1">Multi-pass membrane protein</topology>
    </subcellularLocation>
</comment>
<dbReference type="GO" id="GO:0015658">
    <property type="term" value="F:branched-chain amino acid transmembrane transporter activity"/>
    <property type="evidence" value="ECO:0007669"/>
    <property type="project" value="InterPro"/>
</dbReference>
<evidence type="ECO:0000256" key="1">
    <source>
        <dbReference type="ARBA" id="ARBA00004651"/>
    </source>
</evidence>
<name>A0A1H1WJY1_9MICO</name>
<protein>
    <submittedName>
        <fullName evidence="7">Amino acid/amide ABC transporter membrane protein 1, HAAT family /amino acid/amide ABC transporter membrane protein 2, HAAT family</fullName>
    </submittedName>
</protein>
<dbReference type="Proteomes" id="UP000181956">
    <property type="component" value="Chromosome I"/>
</dbReference>
<dbReference type="OrthoDB" id="9807115at2"/>
<dbReference type="STRING" id="412690.SAMN04489834_2533"/>
<evidence type="ECO:0000256" key="5">
    <source>
        <dbReference type="ARBA" id="ARBA00023136"/>
    </source>
</evidence>
<feature type="transmembrane region" description="Helical" evidence="6">
    <location>
        <begin position="335"/>
        <end position="368"/>
    </location>
</feature>
<proteinExistence type="predicted"/>
<feature type="transmembrane region" description="Helical" evidence="6">
    <location>
        <begin position="507"/>
        <end position="529"/>
    </location>
</feature>
<keyword evidence="3 6" id="KW-0812">Transmembrane</keyword>
<organism evidence="7 8">
    <name type="scientific">Microterricola viridarii</name>
    <dbReference type="NCBI Taxonomy" id="412690"/>
    <lineage>
        <taxon>Bacteria</taxon>
        <taxon>Bacillati</taxon>
        <taxon>Actinomycetota</taxon>
        <taxon>Actinomycetes</taxon>
        <taxon>Micrococcales</taxon>
        <taxon>Microbacteriaceae</taxon>
        <taxon>Microterricola</taxon>
    </lineage>
</organism>
<evidence type="ECO:0000256" key="3">
    <source>
        <dbReference type="ARBA" id="ARBA00022692"/>
    </source>
</evidence>
<keyword evidence="8" id="KW-1185">Reference proteome</keyword>
<feature type="transmembrane region" description="Helical" evidence="6">
    <location>
        <begin position="186"/>
        <end position="208"/>
    </location>
</feature>
<dbReference type="InterPro" id="IPR001851">
    <property type="entry name" value="ABC_transp_permease"/>
</dbReference>
<sequence length="625" mass="65423">MDILLAGIISGSTYALIALGVSLIYGVSNIVNFAHGATFAIGAMLGWFVASVLGFPLWAVIIVVIAATALLGWVIHFIAIKPLGSAPPIAALLTTFAVGIILDNTSQRIFGAETRRFPALLEQGNLELFGFRFGTLGLVILGVSLACFVALALFITRTKYGRAIRATAQDSEAAQQMGIPVARIQAASFVIASALGGIAGVLVGMYYSNVSPTIGFMAGVQGFAAATLGGLGSLAGAVVGGLILGIAEAFGVSIWGDSARQLITFGVLIGVLWIRPGGILGRVPAVGSEPMTGTFFGAGRPLTLKPWQYAVLACAGILLVFPASDYILRAGSLVWIYALFALSLTIVSGFAGQIVLGQAGALAIGAYTSALLMTKAEWPFVPSFLAAGLVAAVISVILVAPTWRLRGHYVSMATLGTGAFIAALALNLPWLTNGARGIFAIPRPEVFGFEIASAPAMYLFTFAILVVFMLLVSRLGTSHLGRTWAAVREDEVAAASSGIHPAAYKSLAFGIGSAIAGFAGALYASQLTYIEPAQFGINLSVLAVTIVVLGGMRAPMGVMVGALVLVAVPEIFRPLYEWRYFFYGALLLALVIFRPQGLWARVENVPAWLHAPLRRTRALVGRRSE</sequence>
<keyword evidence="4 6" id="KW-1133">Transmembrane helix</keyword>
<accession>A0A1H1WJY1</accession>
<reference evidence="8" key="1">
    <citation type="submission" date="2016-10" db="EMBL/GenBank/DDBJ databases">
        <authorList>
            <person name="Varghese N."/>
            <person name="Submissions S."/>
        </authorList>
    </citation>
    <scope>NUCLEOTIDE SEQUENCE [LARGE SCALE GENOMIC DNA]</scope>
    <source>
        <strain evidence="8">DSM 21772</strain>
    </source>
</reference>
<feature type="transmembrane region" description="Helical" evidence="6">
    <location>
        <begin position="451"/>
        <end position="472"/>
    </location>
</feature>
<dbReference type="GO" id="GO:0005886">
    <property type="term" value="C:plasma membrane"/>
    <property type="evidence" value="ECO:0007669"/>
    <property type="project" value="UniProtKB-SubCell"/>
</dbReference>
<dbReference type="AlphaFoldDB" id="A0A1H1WJY1"/>
<dbReference type="PANTHER" id="PTHR30482">
    <property type="entry name" value="HIGH-AFFINITY BRANCHED-CHAIN AMINO ACID TRANSPORT SYSTEM PERMEASE"/>
    <property type="match status" value="1"/>
</dbReference>
<keyword evidence="2" id="KW-1003">Cell membrane</keyword>
<feature type="transmembrane region" description="Helical" evidence="6">
    <location>
        <begin position="33"/>
        <end position="50"/>
    </location>
</feature>
<feature type="transmembrane region" description="Helical" evidence="6">
    <location>
        <begin position="541"/>
        <end position="568"/>
    </location>
</feature>
<feature type="transmembrane region" description="Helical" evidence="6">
    <location>
        <begin position="56"/>
        <end position="78"/>
    </location>
</feature>
<feature type="transmembrane region" description="Helical" evidence="6">
    <location>
        <begin position="307"/>
        <end position="328"/>
    </location>
</feature>
<feature type="transmembrane region" description="Helical" evidence="6">
    <location>
        <begin position="90"/>
        <end position="110"/>
    </location>
</feature>
<feature type="transmembrane region" description="Helical" evidence="6">
    <location>
        <begin position="262"/>
        <end position="287"/>
    </location>
</feature>
<evidence type="ECO:0000256" key="2">
    <source>
        <dbReference type="ARBA" id="ARBA00022475"/>
    </source>
</evidence>
<evidence type="ECO:0000256" key="6">
    <source>
        <dbReference type="SAM" id="Phobius"/>
    </source>
</evidence>
<gene>
    <name evidence="7" type="ORF">SAMN04489834_2533</name>
</gene>
<evidence type="ECO:0000313" key="7">
    <source>
        <dbReference type="EMBL" id="SDS96499.1"/>
    </source>
</evidence>
<feature type="transmembrane region" description="Helical" evidence="6">
    <location>
        <begin position="228"/>
        <end position="250"/>
    </location>
</feature>